<evidence type="ECO:0000256" key="4">
    <source>
        <dbReference type="ARBA" id="ARBA00022989"/>
    </source>
</evidence>
<keyword evidence="2" id="KW-0813">Transport</keyword>
<gene>
    <name evidence="8" type="ORF">HHI36_017767</name>
</gene>
<feature type="transmembrane region" description="Helical" evidence="6">
    <location>
        <begin position="410"/>
        <end position="429"/>
    </location>
</feature>
<keyword evidence="3 6" id="KW-0812">Transmembrane</keyword>
<dbReference type="AlphaFoldDB" id="A0ABD2NPB2"/>
<dbReference type="PANTHER" id="PTHR23511:SF36">
    <property type="entry name" value="EG:BACR7A4.13 PROTEIN-RELATED"/>
    <property type="match status" value="1"/>
</dbReference>
<dbReference type="Pfam" id="PF07690">
    <property type="entry name" value="MFS_1"/>
    <property type="match status" value="2"/>
</dbReference>
<dbReference type="InterPro" id="IPR036259">
    <property type="entry name" value="MFS_trans_sf"/>
</dbReference>
<feature type="domain" description="Major facilitator superfamily (MFS) profile" evidence="7">
    <location>
        <begin position="41"/>
        <end position="520"/>
    </location>
</feature>
<protein>
    <recommendedName>
        <fullName evidence="7">Major facilitator superfamily (MFS) profile domain-containing protein</fullName>
    </recommendedName>
</protein>
<dbReference type="InterPro" id="IPR011701">
    <property type="entry name" value="MFS"/>
</dbReference>
<feature type="transmembrane region" description="Helical" evidence="6">
    <location>
        <begin position="304"/>
        <end position="322"/>
    </location>
</feature>
<dbReference type="SUPFAM" id="SSF103473">
    <property type="entry name" value="MFS general substrate transporter"/>
    <property type="match status" value="1"/>
</dbReference>
<feature type="transmembrane region" description="Helical" evidence="6">
    <location>
        <begin position="165"/>
        <end position="187"/>
    </location>
</feature>
<dbReference type="PROSITE" id="PS50850">
    <property type="entry name" value="MFS"/>
    <property type="match status" value="1"/>
</dbReference>
<feature type="transmembrane region" description="Helical" evidence="6">
    <location>
        <begin position="469"/>
        <end position="490"/>
    </location>
</feature>
<dbReference type="PANTHER" id="PTHR23511">
    <property type="entry name" value="SYNAPTIC VESICLE GLYCOPROTEIN 2"/>
    <property type="match status" value="1"/>
</dbReference>
<feature type="transmembrane region" description="Helical" evidence="6">
    <location>
        <begin position="387"/>
        <end position="405"/>
    </location>
</feature>
<organism evidence="8 9">
    <name type="scientific">Cryptolaemus montrouzieri</name>
    <dbReference type="NCBI Taxonomy" id="559131"/>
    <lineage>
        <taxon>Eukaryota</taxon>
        <taxon>Metazoa</taxon>
        <taxon>Ecdysozoa</taxon>
        <taxon>Arthropoda</taxon>
        <taxon>Hexapoda</taxon>
        <taxon>Insecta</taxon>
        <taxon>Pterygota</taxon>
        <taxon>Neoptera</taxon>
        <taxon>Endopterygota</taxon>
        <taxon>Coleoptera</taxon>
        <taxon>Polyphaga</taxon>
        <taxon>Cucujiformia</taxon>
        <taxon>Coccinelloidea</taxon>
        <taxon>Coccinellidae</taxon>
        <taxon>Scymninae</taxon>
        <taxon>Scymnini</taxon>
        <taxon>Cryptolaemus</taxon>
    </lineage>
</organism>
<comment type="caution">
    <text evidence="8">The sequence shown here is derived from an EMBL/GenBank/DDBJ whole genome shotgun (WGS) entry which is preliminary data.</text>
</comment>
<dbReference type="Proteomes" id="UP001516400">
    <property type="component" value="Unassembled WGS sequence"/>
</dbReference>
<dbReference type="EMBL" id="JABFTP020000124">
    <property type="protein sequence ID" value="KAL3280272.1"/>
    <property type="molecule type" value="Genomic_DNA"/>
</dbReference>
<dbReference type="Gene3D" id="1.20.1250.20">
    <property type="entry name" value="MFS general substrate transporter like domains"/>
    <property type="match status" value="1"/>
</dbReference>
<feature type="transmembrane region" description="Helical" evidence="6">
    <location>
        <begin position="107"/>
        <end position="124"/>
    </location>
</feature>
<feature type="transmembrane region" description="Helical" evidence="6">
    <location>
        <begin position="79"/>
        <end position="98"/>
    </location>
</feature>
<accession>A0ABD2NPB2</accession>
<keyword evidence="9" id="KW-1185">Reference proteome</keyword>
<evidence type="ECO:0000256" key="3">
    <source>
        <dbReference type="ARBA" id="ARBA00022692"/>
    </source>
</evidence>
<feature type="transmembrane region" description="Helical" evidence="6">
    <location>
        <begin position="435"/>
        <end position="457"/>
    </location>
</feature>
<dbReference type="GO" id="GO:0016020">
    <property type="term" value="C:membrane"/>
    <property type="evidence" value="ECO:0007669"/>
    <property type="project" value="UniProtKB-SubCell"/>
</dbReference>
<feature type="transmembrane region" description="Helical" evidence="6">
    <location>
        <begin position="496"/>
        <end position="516"/>
    </location>
</feature>
<feature type="transmembrane region" description="Helical" evidence="6">
    <location>
        <begin position="130"/>
        <end position="153"/>
    </location>
</feature>
<evidence type="ECO:0000313" key="9">
    <source>
        <dbReference type="Proteomes" id="UP001516400"/>
    </source>
</evidence>
<reference evidence="8 9" key="1">
    <citation type="journal article" date="2021" name="BMC Biol.">
        <title>Horizontally acquired antibacterial genes associated with adaptive radiation of ladybird beetles.</title>
        <authorList>
            <person name="Li H.S."/>
            <person name="Tang X.F."/>
            <person name="Huang Y.H."/>
            <person name="Xu Z.Y."/>
            <person name="Chen M.L."/>
            <person name="Du X.Y."/>
            <person name="Qiu B.Y."/>
            <person name="Chen P.T."/>
            <person name="Zhang W."/>
            <person name="Slipinski A."/>
            <person name="Escalona H.E."/>
            <person name="Waterhouse R.M."/>
            <person name="Zwick A."/>
            <person name="Pang H."/>
        </authorList>
    </citation>
    <scope>NUCLEOTIDE SEQUENCE [LARGE SCALE GENOMIC DNA]</scope>
    <source>
        <strain evidence="8">SYSU2018</strain>
    </source>
</reference>
<proteinExistence type="predicted"/>
<evidence type="ECO:0000256" key="5">
    <source>
        <dbReference type="ARBA" id="ARBA00023136"/>
    </source>
</evidence>
<evidence type="ECO:0000256" key="2">
    <source>
        <dbReference type="ARBA" id="ARBA00022448"/>
    </source>
</evidence>
<feature type="transmembrane region" description="Helical" evidence="6">
    <location>
        <begin position="207"/>
        <end position="226"/>
    </location>
</feature>
<evidence type="ECO:0000313" key="8">
    <source>
        <dbReference type="EMBL" id="KAL3280272.1"/>
    </source>
</evidence>
<keyword evidence="5 6" id="KW-0472">Membrane</keyword>
<evidence type="ECO:0000256" key="1">
    <source>
        <dbReference type="ARBA" id="ARBA00004141"/>
    </source>
</evidence>
<dbReference type="FunFam" id="1.20.1250.20:FF:000232">
    <property type="entry name" value="Organic cation/carnitine transporter 7"/>
    <property type="match status" value="1"/>
</dbReference>
<evidence type="ECO:0000259" key="7">
    <source>
        <dbReference type="PROSITE" id="PS50850"/>
    </source>
</evidence>
<keyword evidence="4 6" id="KW-1133">Transmembrane helix</keyword>
<sequence>MKEDTKKNGTDTQFPLLKYSDAANFEDAISATKFGKFNLLLLLVAIPGRWSSVFETTTMSYVFPAAQCDLNLSLSNKGLLNAITYLGMVSSAFVWGYLCDSLGRKKLMYIGFFLDACFVVVSSLSQSFTVLLIAKFLGGCIINGPFAALTCYLSEFHSAKYRARVQMVLGFVTSLGAICLPLLAGLILPSDMEFTILNYLKIHPWNVYLLVAALPPFFGGCVFLFLPESPKFLMTTGRNEEALEVLQLVYRINTGKSADSYPIKSLMDERKQNEKEATEHNEKSSKHALADGWNQLKPLFIPPLLQNILLVCGLQMLLMMSINTLRLWLPQLFQAINDYEYYNNGTTAPLCTVLEVFQPQPKNLTATPVECVVNTHNSQVYMNAMKVAFLTMFGFFVAGSLINILGKKRLLFIFSFSAGIIGFSLYFAQNTTMTLVMAAMYIGMGNICINVILSVVVDLFPTTLRTMTISLTMMIGRMGAMTGNLIFPYLLKQGCAPPFISIGLGMISCATVGLLLPNTDMKALQ</sequence>
<name>A0ABD2NPB2_9CUCU</name>
<dbReference type="InterPro" id="IPR020846">
    <property type="entry name" value="MFS_dom"/>
</dbReference>
<evidence type="ECO:0000256" key="6">
    <source>
        <dbReference type="SAM" id="Phobius"/>
    </source>
</evidence>
<comment type="subcellular location">
    <subcellularLocation>
        <location evidence="1">Membrane</location>
        <topology evidence="1">Multi-pass membrane protein</topology>
    </subcellularLocation>
</comment>